<accession>A0A3S4FBL3</accession>
<proteinExistence type="predicted"/>
<name>A0A3S4FBL3_9BRAD</name>
<dbReference type="Proteomes" id="UP000289200">
    <property type="component" value="Unassembled WGS sequence"/>
</dbReference>
<dbReference type="Pfam" id="PF13524">
    <property type="entry name" value="Glyco_trans_1_2"/>
    <property type="match status" value="1"/>
</dbReference>
<dbReference type="OrthoDB" id="9794124at2"/>
<dbReference type="Pfam" id="PF00535">
    <property type="entry name" value="Glycos_transf_2"/>
    <property type="match status" value="1"/>
</dbReference>
<sequence>MRIAVHAMTKADWPMAEFEHFRRLEIACGRRDWPCMRSDDPAAIIAFTPDLVLVEHFIVPKLTPFPTLGLLWNPPGFWEGQPDYIENIVTYDGHLFADGATRRHIRDLIAAVPAGFVEGTWVPSCQAAPLPQGARSGLAYFEVGWDRGRHRAMIEALSKTVLLHRYGVPSRHDPPDLPPKTTLPFDGESVVAELGRRTAALCFHSDAHRRGGTPAGRVFEAAIGGAVILSDEHAFVREVFGDAALYVDSTAPPETVAAAIARHLAWIDAHPDAAEAMRATAHRIVSERFTYDRLLDQLPALTAAVRAGWASPPDLADQAVTVVVRSGDRDLAMLDRALDSLERQTHPTVRALVVAWRDADAIRARVAARPGRLPVRVIESPDNGRRSTALWTGLAAVDTPFFAVLDDDDTVMPNHVAAGLATLAAYPGFDLAYSGSVAVDEPGGIRSRLLLARFDATRFRTENFIASNAWVARSDLLRRAGPDPELVVGEDYYLLLRFSASARFVPTWRLTAEYRRRADDPSHSGFADKLPEAQTRIDRRLHFAPIDLPAPPHDVVAEAEAERILRKLVRRRRLRKGLVSYLRDVRGLPARLLRLPVFLARHGLRGVRERLLVRALRPGR</sequence>
<dbReference type="InterPro" id="IPR050834">
    <property type="entry name" value="Glycosyltransf_2"/>
</dbReference>
<dbReference type="SUPFAM" id="SSF53448">
    <property type="entry name" value="Nucleotide-diphospho-sugar transferases"/>
    <property type="match status" value="1"/>
</dbReference>
<feature type="domain" description="Glycosyltransferase 2-like" evidence="1">
    <location>
        <begin position="332"/>
        <end position="449"/>
    </location>
</feature>
<feature type="domain" description="Spore protein YkvP/CgeB glycosyl transferase-like" evidence="2">
    <location>
        <begin position="183"/>
        <end position="298"/>
    </location>
</feature>
<dbReference type="PANTHER" id="PTHR43685:SF2">
    <property type="entry name" value="GLYCOSYLTRANSFERASE 2-LIKE DOMAIN-CONTAINING PROTEIN"/>
    <property type="match status" value="1"/>
</dbReference>
<dbReference type="InterPro" id="IPR055259">
    <property type="entry name" value="YkvP/CgeB_Glyco_trans-like"/>
</dbReference>
<dbReference type="InterPro" id="IPR029044">
    <property type="entry name" value="Nucleotide-diphossugar_trans"/>
</dbReference>
<reference evidence="4" key="1">
    <citation type="submission" date="2018-10" db="EMBL/GenBank/DDBJ databases">
        <authorList>
            <person name="Peiro R."/>
            <person name="Begona"/>
            <person name="Cbmso G."/>
            <person name="Lopez M."/>
            <person name="Gonzalez S."/>
            <person name="Sacristan E."/>
            <person name="Castillo E."/>
        </authorList>
    </citation>
    <scope>NUCLEOTIDE SEQUENCE [LARGE SCALE GENOMIC DNA]</scope>
</reference>
<dbReference type="EMBL" id="UWOC01000137">
    <property type="protein sequence ID" value="VCU08184.1"/>
    <property type="molecule type" value="Genomic_DNA"/>
</dbReference>
<organism evidence="3 4">
    <name type="scientific">Rhodoplanes serenus</name>
    <dbReference type="NCBI Taxonomy" id="200615"/>
    <lineage>
        <taxon>Bacteria</taxon>
        <taxon>Pseudomonadati</taxon>
        <taxon>Pseudomonadota</taxon>
        <taxon>Alphaproteobacteria</taxon>
        <taxon>Hyphomicrobiales</taxon>
        <taxon>Nitrobacteraceae</taxon>
        <taxon>Rhodoplanes</taxon>
    </lineage>
</organism>
<protein>
    <submittedName>
        <fullName evidence="3">Uncharacterized protein</fullName>
    </submittedName>
</protein>
<dbReference type="PANTHER" id="PTHR43685">
    <property type="entry name" value="GLYCOSYLTRANSFERASE"/>
    <property type="match status" value="1"/>
</dbReference>
<evidence type="ECO:0000313" key="4">
    <source>
        <dbReference type="Proteomes" id="UP000289200"/>
    </source>
</evidence>
<gene>
    <name evidence="3" type="ORF">RHODGE_RHODGE_02042</name>
</gene>
<comment type="caution">
    <text evidence="3">The sequence shown here is derived from an EMBL/GenBank/DDBJ whole genome shotgun (WGS) entry which is preliminary data.</text>
</comment>
<keyword evidence="4" id="KW-1185">Reference proteome</keyword>
<evidence type="ECO:0000313" key="3">
    <source>
        <dbReference type="EMBL" id="VCU08184.1"/>
    </source>
</evidence>
<dbReference type="AlphaFoldDB" id="A0A3S4FBL3"/>
<dbReference type="RefSeq" id="WP_129608892.1">
    <property type="nucleotide sequence ID" value="NZ_UWOC01000137.1"/>
</dbReference>
<evidence type="ECO:0000259" key="1">
    <source>
        <dbReference type="Pfam" id="PF00535"/>
    </source>
</evidence>
<dbReference type="Gene3D" id="3.90.550.10">
    <property type="entry name" value="Spore Coat Polysaccharide Biosynthesis Protein SpsA, Chain A"/>
    <property type="match status" value="1"/>
</dbReference>
<evidence type="ECO:0000259" key="2">
    <source>
        <dbReference type="Pfam" id="PF13524"/>
    </source>
</evidence>
<dbReference type="InterPro" id="IPR001173">
    <property type="entry name" value="Glyco_trans_2-like"/>
</dbReference>